<protein>
    <submittedName>
        <fullName evidence="2">Uncharacterized protein</fullName>
    </submittedName>
</protein>
<evidence type="ECO:0000313" key="2">
    <source>
        <dbReference type="EMBL" id="TBU65974.1"/>
    </source>
</evidence>
<evidence type="ECO:0000256" key="1">
    <source>
        <dbReference type="SAM" id="MobiDB-lite"/>
    </source>
</evidence>
<dbReference type="EMBL" id="ML145084">
    <property type="protein sequence ID" value="TBU65974.1"/>
    <property type="molecule type" value="Genomic_DNA"/>
</dbReference>
<organism evidence="2 3">
    <name type="scientific">Dichomitus squalens</name>
    <dbReference type="NCBI Taxonomy" id="114155"/>
    <lineage>
        <taxon>Eukaryota</taxon>
        <taxon>Fungi</taxon>
        <taxon>Dikarya</taxon>
        <taxon>Basidiomycota</taxon>
        <taxon>Agaricomycotina</taxon>
        <taxon>Agaricomycetes</taxon>
        <taxon>Polyporales</taxon>
        <taxon>Polyporaceae</taxon>
        <taxon>Dichomitus</taxon>
    </lineage>
</organism>
<keyword evidence="3" id="KW-1185">Reference proteome</keyword>
<evidence type="ECO:0000313" key="3">
    <source>
        <dbReference type="Proteomes" id="UP000292082"/>
    </source>
</evidence>
<feature type="compositionally biased region" description="Polar residues" evidence="1">
    <location>
        <begin position="1"/>
        <end position="10"/>
    </location>
</feature>
<dbReference type="Proteomes" id="UP000292082">
    <property type="component" value="Unassembled WGS sequence"/>
</dbReference>
<dbReference type="AlphaFoldDB" id="A0A4Q9P7X8"/>
<proteinExistence type="predicted"/>
<reference evidence="2 3" key="1">
    <citation type="submission" date="2019-01" db="EMBL/GenBank/DDBJ databases">
        <title>Draft genome sequences of three monokaryotic isolates of the white-rot basidiomycete fungus Dichomitus squalens.</title>
        <authorList>
            <consortium name="DOE Joint Genome Institute"/>
            <person name="Lopez S.C."/>
            <person name="Andreopoulos B."/>
            <person name="Pangilinan J."/>
            <person name="Lipzen A."/>
            <person name="Riley R."/>
            <person name="Ahrendt S."/>
            <person name="Ng V."/>
            <person name="Barry K."/>
            <person name="Daum C."/>
            <person name="Grigoriev I.V."/>
            <person name="Hilden K.S."/>
            <person name="Makela M.R."/>
            <person name="de Vries R.P."/>
        </authorList>
    </citation>
    <scope>NUCLEOTIDE SEQUENCE [LARGE SCALE GENOMIC DNA]</scope>
    <source>
        <strain evidence="2 3">CBS 464.89</strain>
    </source>
</reference>
<gene>
    <name evidence="2" type="ORF">BD310DRAFT_912461</name>
</gene>
<feature type="region of interest" description="Disordered" evidence="1">
    <location>
        <begin position="1"/>
        <end position="62"/>
    </location>
</feature>
<name>A0A4Q9P7X8_9APHY</name>
<accession>A0A4Q9P7X8</accession>
<sequence>MMWMSGSDSKCSGIRTNVRKGRTPGGRTRVQKKRKNRSGAICPTGTKADNDIGRSRSNHLTL</sequence>